<comment type="caution">
    <text evidence="6">The sequence shown here is derived from an EMBL/GenBank/DDBJ whole genome shotgun (WGS) entry which is preliminary data.</text>
</comment>
<dbReference type="PANTHER" id="PTHR33376">
    <property type="match status" value="1"/>
</dbReference>
<feature type="region of interest" description="Disordered" evidence="4">
    <location>
        <begin position="289"/>
        <end position="313"/>
    </location>
</feature>
<dbReference type="InterPro" id="IPR018389">
    <property type="entry name" value="DctP_fam"/>
</dbReference>
<comment type="similarity">
    <text evidence="1">Belongs to the bacterial solute-binding protein 7 family.</text>
</comment>
<dbReference type="CDD" id="cd13603">
    <property type="entry name" value="PBP2_TRAP_Siap_TeaA_like"/>
    <property type="match status" value="1"/>
</dbReference>
<dbReference type="GO" id="GO:0030288">
    <property type="term" value="C:outer membrane-bounded periplasmic space"/>
    <property type="evidence" value="ECO:0007669"/>
    <property type="project" value="InterPro"/>
</dbReference>
<protein>
    <submittedName>
        <fullName evidence="6">C4-dicarboxylate ABC transporter</fullName>
    </submittedName>
</protein>
<keyword evidence="2" id="KW-0813">Transport</keyword>
<feature type="compositionally biased region" description="Basic and acidic residues" evidence="4">
    <location>
        <begin position="289"/>
        <end position="308"/>
    </location>
</feature>
<evidence type="ECO:0000256" key="4">
    <source>
        <dbReference type="SAM" id="MobiDB-lite"/>
    </source>
</evidence>
<dbReference type="AlphaFoldDB" id="A0A2T3FL00"/>
<feature type="signal peptide" evidence="5">
    <location>
        <begin position="1"/>
        <end position="27"/>
    </location>
</feature>
<keyword evidence="3 5" id="KW-0732">Signal</keyword>
<dbReference type="PIRSF" id="PIRSF006470">
    <property type="entry name" value="DctB"/>
    <property type="match status" value="1"/>
</dbReference>
<reference evidence="6 7" key="1">
    <citation type="submission" date="2018-03" db="EMBL/GenBank/DDBJ databases">
        <title>Lachnoclostridium SNUG30386 gen.nov., sp.nov., isolated from human faeces.</title>
        <authorList>
            <person name="Seo B."/>
            <person name="Jeon K."/>
            <person name="Ko G."/>
        </authorList>
    </citation>
    <scope>NUCLEOTIDE SEQUENCE [LARGE SCALE GENOMIC DNA]</scope>
    <source>
        <strain evidence="6 7">SNUG30386</strain>
    </source>
</reference>
<gene>
    <name evidence="6" type="ORF">C7U56_13805</name>
</gene>
<dbReference type="NCBIfam" id="TIGR00787">
    <property type="entry name" value="dctP"/>
    <property type="match status" value="1"/>
</dbReference>
<dbReference type="InterPro" id="IPR038404">
    <property type="entry name" value="TRAP_DctP_sf"/>
</dbReference>
<dbReference type="RefSeq" id="WP_107001704.1">
    <property type="nucleotide sequence ID" value="NZ_JAQCTY010000009.1"/>
</dbReference>
<accession>A0A2T3FL00</accession>
<dbReference type="Gene3D" id="3.40.190.170">
    <property type="entry name" value="Bacterial extracellular solute-binding protein, family 7"/>
    <property type="match status" value="1"/>
</dbReference>
<dbReference type="Proteomes" id="UP000241048">
    <property type="component" value="Unassembled WGS sequence"/>
</dbReference>
<dbReference type="InterPro" id="IPR004682">
    <property type="entry name" value="TRAP_DctP"/>
</dbReference>
<dbReference type="Pfam" id="PF03480">
    <property type="entry name" value="DctP"/>
    <property type="match status" value="1"/>
</dbReference>
<organism evidence="6 7">
    <name type="scientific">Clostridium fessum</name>
    <dbReference type="NCBI Taxonomy" id="2126740"/>
    <lineage>
        <taxon>Bacteria</taxon>
        <taxon>Bacillati</taxon>
        <taxon>Bacillota</taxon>
        <taxon>Clostridia</taxon>
        <taxon>Eubacteriales</taxon>
        <taxon>Clostridiaceae</taxon>
        <taxon>Clostridium</taxon>
    </lineage>
</organism>
<evidence type="ECO:0000256" key="1">
    <source>
        <dbReference type="ARBA" id="ARBA00009023"/>
    </source>
</evidence>
<evidence type="ECO:0000256" key="3">
    <source>
        <dbReference type="ARBA" id="ARBA00022729"/>
    </source>
</evidence>
<evidence type="ECO:0000313" key="6">
    <source>
        <dbReference type="EMBL" id="PST35932.1"/>
    </source>
</evidence>
<dbReference type="PANTHER" id="PTHR33376:SF7">
    <property type="entry name" value="C4-DICARBOXYLATE-BINDING PROTEIN DCTB"/>
    <property type="match status" value="1"/>
</dbReference>
<dbReference type="GO" id="GO:0055085">
    <property type="term" value="P:transmembrane transport"/>
    <property type="evidence" value="ECO:0007669"/>
    <property type="project" value="InterPro"/>
</dbReference>
<dbReference type="PROSITE" id="PS51257">
    <property type="entry name" value="PROKAR_LIPOPROTEIN"/>
    <property type="match status" value="1"/>
</dbReference>
<keyword evidence="7" id="KW-1185">Reference proteome</keyword>
<evidence type="ECO:0000313" key="7">
    <source>
        <dbReference type="Proteomes" id="UP000241048"/>
    </source>
</evidence>
<dbReference type="EMBL" id="PYLO01000006">
    <property type="protein sequence ID" value="PST35932.1"/>
    <property type="molecule type" value="Genomic_DNA"/>
</dbReference>
<feature type="chain" id="PRO_5015560747" evidence="5">
    <location>
        <begin position="28"/>
        <end position="359"/>
    </location>
</feature>
<name>A0A2T3FL00_9CLOT</name>
<sequence length="359" mass="38332">MRKDRVLAGALAAVTALSMTACGGGQAGGTTQAAAAGTQAAVENTANPNAETTLSIGYTTAANADDPYHFTATKFKEIVEEKSEGRIAVNLYASSQLGSEPEMWEGMQTGTCDMAVMTNAYVSSYVPANGALDLPFIFSDLAQAREIVDGDFGQSLIDNMDGTGVTCLAFSEGGFRQLCTKDKEIKAPSDLNGLKIRCMETKIYLSAYKALGVNATPMAWGELLTALQQGTVDGCDAPLSVLYTNGFPDICKYIDNVNLFYSPLPVCISTSVYESLSEEDQAILKEAAQEAAKETRENNDATAEKMESDLTSQGMTIVSSEDVDTEAFQSAVQPCYDEMESYIGSEWVDQIKSLTGTEE</sequence>
<dbReference type="NCBIfam" id="NF037995">
    <property type="entry name" value="TRAP_S1"/>
    <property type="match status" value="1"/>
</dbReference>
<evidence type="ECO:0000256" key="5">
    <source>
        <dbReference type="SAM" id="SignalP"/>
    </source>
</evidence>
<evidence type="ECO:0000256" key="2">
    <source>
        <dbReference type="ARBA" id="ARBA00022448"/>
    </source>
</evidence>
<proteinExistence type="inferred from homology"/>